<organism evidence="3 4">
    <name type="scientific">Scytonema millei VB511283</name>
    <dbReference type="NCBI Taxonomy" id="1245923"/>
    <lineage>
        <taxon>Bacteria</taxon>
        <taxon>Bacillati</taxon>
        <taxon>Cyanobacteriota</taxon>
        <taxon>Cyanophyceae</taxon>
        <taxon>Nostocales</taxon>
        <taxon>Scytonemataceae</taxon>
        <taxon>Scytonema</taxon>
    </lineage>
</organism>
<name>A0A9X5E6S7_9CYAN</name>
<comment type="caution">
    <text evidence="3">The sequence shown here is derived from an EMBL/GenBank/DDBJ whole genome shotgun (WGS) entry which is preliminary data.</text>
</comment>
<dbReference type="PROSITE" id="PS51257">
    <property type="entry name" value="PROKAR_LIPOPROTEIN"/>
    <property type="match status" value="1"/>
</dbReference>
<dbReference type="Proteomes" id="UP000031532">
    <property type="component" value="Unassembled WGS sequence"/>
</dbReference>
<dbReference type="RefSeq" id="WP_039717265.1">
    <property type="nucleotide sequence ID" value="NZ_JTJC03000004.1"/>
</dbReference>
<evidence type="ECO:0000259" key="2">
    <source>
        <dbReference type="Pfam" id="PF14534"/>
    </source>
</evidence>
<dbReference type="AlphaFoldDB" id="A0A9X5E6S7"/>
<accession>A0A9X5E6S7</accession>
<dbReference type="Gene3D" id="3.10.450.50">
    <property type="match status" value="1"/>
</dbReference>
<sequence>MKFSPVLAVILAFTLAFVLACSPLSASAPGIGKSDIEAINATRTARSTAIANRDAVAAAAVATEDGIILPPNLPPRQGQPALREWFTNFPATSVTFTSIEIDGSDRIAYDRGTYEATAKDGTVTPGKYLWIWRKQNDGSWRAAIAMWNPNAPAP</sequence>
<dbReference type="Pfam" id="PF14534">
    <property type="entry name" value="DUF4440"/>
    <property type="match status" value="1"/>
</dbReference>
<keyword evidence="1" id="KW-0732">Signal</keyword>
<dbReference type="EMBL" id="JTJC03000004">
    <property type="protein sequence ID" value="NHC35978.1"/>
    <property type="molecule type" value="Genomic_DNA"/>
</dbReference>
<reference evidence="3 4" key="1">
    <citation type="journal article" date="2015" name="Genome Announc.">
        <title>Draft Genome Sequence of the Terrestrial Cyanobacterium Scytonema millei VB511283, Isolated from Eastern India.</title>
        <authorList>
            <person name="Sen D."/>
            <person name="Chandrababunaidu M.M."/>
            <person name="Singh D."/>
            <person name="Sanghi N."/>
            <person name="Ghorai A."/>
            <person name="Mishra G.P."/>
            <person name="Madduluri M."/>
            <person name="Adhikary S.P."/>
            <person name="Tripathy S."/>
        </authorList>
    </citation>
    <scope>NUCLEOTIDE SEQUENCE [LARGE SCALE GENOMIC DNA]</scope>
    <source>
        <strain evidence="3 4">VB511283</strain>
    </source>
</reference>
<gene>
    <name evidence="3" type="ORF">QH73_0015185</name>
</gene>
<protein>
    <submittedName>
        <fullName evidence="3">DUF4440 domain-containing protein</fullName>
    </submittedName>
</protein>
<feature type="chain" id="PRO_5040854095" evidence="1">
    <location>
        <begin position="27"/>
        <end position="154"/>
    </location>
</feature>
<proteinExistence type="predicted"/>
<evidence type="ECO:0000313" key="3">
    <source>
        <dbReference type="EMBL" id="NHC35978.1"/>
    </source>
</evidence>
<feature type="domain" description="DUF4440" evidence="2">
    <location>
        <begin position="42"/>
        <end position="141"/>
    </location>
</feature>
<dbReference type="InterPro" id="IPR032710">
    <property type="entry name" value="NTF2-like_dom_sf"/>
</dbReference>
<feature type="signal peptide" evidence="1">
    <location>
        <begin position="1"/>
        <end position="26"/>
    </location>
</feature>
<dbReference type="SUPFAM" id="SSF54427">
    <property type="entry name" value="NTF2-like"/>
    <property type="match status" value="1"/>
</dbReference>
<keyword evidence="4" id="KW-1185">Reference proteome</keyword>
<dbReference type="InterPro" id="IPR027843">
    <property type="entry name" value="DUF4440"/>
</dbReference>
<evidence type="ECO:0000256" key="1">
    <source>
        <dbReference type="SAM" id="SignalP"/>
    </source>
</evidence>
<evidence type="ECO:0000313" key="4">
    <source>
        <dbReference type="Proteomes" id="UP000031532"/>
    </source>
</evidence>